<dbReference type="GeneID" id="41956619"/>
<dbReference type="RefSeq" id="XP_030987763.1">
    <property type="nucleotide sequence ID" value="XM_031121706.1"/>
</dbReference>
<dbReference type="FunFam" id="3.10.120.10:FF:000007">
    <property type="entry name" value="Sulfite oxidase, mitochondrial"/>
    <property type="match status" value="1"/>
</dbReference>
<reference evidence="8" key="1">
    <citation type="journal article" date="2019" name="Mol. Biol. Evol.">
        <title>Blast fungal genomes show frequent chromosomal changes, gene gains and losses, and effector gene turnover.</title>
        <authorList>
            <person name="Gomez Luciano L.B."/>
            <person name="Jason Tsai I."/>
            <person name="Chuma I."/>
            <person name="Tosa Y."/>
            <person name="Chen Y.H."/>
            <person name="Li J.Y."/>
            <person name="Li M.Y."/>
            <person name="Jade Lu M.Y."/>
            <person name="Nakayashiki H."/>
            <person name="Li W.H."/>
        </authorList>
    </citation>
    <scope>NUCLEOTIDE SEQUENCE</scope>
    <source>
        <strain evidence="8">NI907</strain>
    </source>
</reference>
<gene>
    <name evidence="8" type="ORF">PgNI_01634</name>
</gene>
<dbReference type="PROSITE" id="PS00191">
    <property type="entry name" value="CYTOCHROME_B5_1"/>
    <property type="match status" value="1"/>
</dbReference>
<dbReference type="InterPro" id="IPR001199">
    <property type="entry name" value="Cyt_B5-like_heme/steroid-bd"/>
</dbReference>
<dbReference type="PROSITE" id="PS50255">
    <property type="entry name" value="CYTOCHROME_B5_2"/>
    <property type="match status" value="1"/>
</dbReference>
<organism evidence="7 8">
    <name type="scientific">Pyricularia grisea</name>
    <name type="common">Crabgrass-specific blast fungus</name>
    <name type="synonym">Magnaporthe grisea</name>
    <dbReference type="NCBI Taxonomy" id="148305"/>
    <lineage>
        <taxon>Eukaryota</taxon>
        <taxon>Fungi</taxon>
        <taxon>Dikarya</taxon>
        <taxon>Ascomycota</taxon>
        <taxon>Pezizomycotina</taxon>
        <taxon>Sordariomycetes</taxon>
        <taxon>Sordariomycetidae</taxon>
        <taxon>Magnaporthales</taxon>
        <taxon>Pyriculariaceae</taxon>
        <taxon>Pyricularia</taxon>
    </lineage>
</organism>
<keyword evidence="3 5" id="KW-0408">Iron</keyword>
<keyword evidence="7" id="KW-1185">Reference proteome</keyword>
<reference evidence="8" key="3">
    <citation type="submission" date="2025-08" db="UniProtKB">
        <authorList>
            <consortium name="RefSeq"/>
        </authorList>
    </citation>
    <scope>IDENTIFICATION</scope>
    <source>
        <strain evidence="8">NI907</strain>
    </source>
</reference>
<dbReference type="PANTHER" id="PTHR19359">
    <property type="entry name" value="CYTOCHROME B5"/>
    <property type="match status" value="1"/>
</dbReference>
<evidence type="ECO:0000256" key="3">
    <source>
        <dbReference type="ARBA" id="ARBA00023004"/>
    </source>
</evidence>
<evidence type="ECO:0000259" key="6">
    <source>
        <dbReference type="PROSITE" id="PS50255"/>
    </source>
</evidence>
<proteinExistence type="inferred from homology"/>
<dbReference type="GO" id="GO:0016020">
    <property type="term" value="C:membrane"/>
    <property type="evidence" value="ECO:0007669"/>
    <property type="project" value="TreeGrafter"/>
</dbReference>
<dbReference type="AlphaFoldDB" id="A0A6P8BKB8"/>
<dbReference type="PRINTS" id="PR00363">
    <property type="entry name" value="CYTOCHROMEB5"/>
</dbReference>
<dbReference type="InterPro" id="IPR036400">
    <property type="entry name" value="Cyt_B5-like_heme/steroid_sf"/>
</dbReference>
<dbReference type="KEGG" id="pgri:PgNI_01634"/>
<dbReference type="GO" id="GO:0020037">
    <property type="term" value="F:heme binding"/>
    <property type="evidence" value="ECO:0007669"/>
    <property type="project" value="UniProtKB-UniRule"/>
</dbReference>
<dbReference type="SMART" id="SM01117">
    <property type="entry name" value="Cyt-b5"/>
    <property type="match status" value="1"/>
</dbReference>
<accession>A0A6P8BKB8</accession>
<dbReference type="Gene3D" id="3.10.120.10">
    <property type="entry name" value="Cytochrome b5-like heme/steroid binding domain"/>
    <property type="match status" value="1"/>
</dbReference>
<protein>
    <recommendedName>
        <fullName evidence="6">Cytochrome b5 heme-binding domain-containing protein</fullName>
    </recommendedName>
</protein>
<evidence type="ECO:0000256" key="5">
    <source>
        <dbReference type="RuleBase" id="RU362121"/>
    </source>
</evidence>
<dbReference type="SUPFAM" id="SSF55856">
    <property type="entry name" value="Cytochrome b5-like heme/steroid binding domain"/>
    <property type="match status" value="1"/>
</dbReference>
<evidence type="ECO:0000313" key="7">
    <source>
        <dbReference type="Proteomes" id="UP000515153"/>
    </source>
</evidence>
<keyword evidence="2 5" id="KW-0479">Metal-binding</keyword>
<dbReference type="Pfam" id="PF00173">
    <property type="entry name" value="Cyt-b5"/>
    <property type="match status" value="1"/>
</dbReference>
<dbReference type="OrthoDB" id="260519at2759"/>
<evidence type="ECO:0000256" key="1">
    <source>
        <dbReference type="ARBA" id="ARBA00022617"/>
    </source>
</evidence>
<dbReference type="InterPro" id="IPR050668">
    <property type="entry name" value="Cytochrome_b5"/>
</dbReference>
<evidence type="ECO:0000256" key="2">
    <source>
        <dbReference type="ARBA" id="ARBA00022723"/>
    </source>
</evidence>
<evidence type="ECO:0000256" key="4">
    <source>
        <dbReference type="ARBA" id="ARBA00038168"/>
    </source>
</evidence>
<reference evidence="8" key="2">
    <citation type="submission" date="2019-10" db="EMBL/GenBank/DDBJ databases">
        <authorList>
            <consortium name="NCBI Genome Project"/>
        </authorList>
    </citation>
    <scope>NUCLEOTIDE SEQUENCE</scope>
    <source>
        <strain evidence="8">NI907</strain>
    </source>
</reference>
<feature type="domain" description="Cytochrome b5 heme-binding" evidence="6">
    <location>
        <begin position="2"/>
        <end position="79"/>
    </location>
</feature>
<dbReference type="GO" id="GO:0046872">
    <property type="term" value="F:metal ion binding"/>
    <property type="evidence" value="ECO:0007669"/>
    <property type="project" value="UniProtKB-UniRule"/>
</dbReference>
<sequence length="84" mass="9464">MSKTFTPAEVAQHKDEKNGIYIIVDDGVYDITNFIDEHPGGPKILKRMAGKDSSKAFWKYHSKHVLDKYAEKLKVGTVADKAKL</sequence>
<dbReference type="InterPro" id="IPR018506">
    <property type="entry name" value="Cyt_B5_heme-BS"/>
</dbReference>
<dbReference type="PANTHER" id="PTHR19359:SF14">
    <property type="entry name" value="CYTOCHROME B5 A"/>
    <property type="match status" value="1"/>
</dbReference>
<comment type="similarity">
    <text evidence="4 5">Belongs to the cytochrome b5 family.</text>
</comment>
<name>A0A6P8BKB8_PYRGI</name>
<dbReference type="Proteomes" id="UP000515153">
    <property type="component" value="Unplaced"/>
</dbReference>
<keyword evidence="1 5" id="KW-0349">Heme</keyword>
<evidence type="ECO:0000313" key="8">
    <source>
        <dbReference type="RefSeq" id="XP_030987763.1"/>
    </source>
</evidence>